<dbReference type="Proteomes" id="UP000242287">
    <property type="component" value="Unassembled WGS sequence"/>
</dbReference>
<protein>
    <recommendedName>
        <fullName evidence="5">BZIP domain-containing protein</fullName>
    </recommendedName>
</protein>
<feature type="region of interest" description="Disordered" evidence="2">
    <location>
        <begin position="139"/>
        <end position="159"/>
    </location>
</feature>
<evidence type="ECO:0000256" key="2">
    <source>
        <dbReference type="SAM" id="MobiDB-lite"/>
    </source>
</evidence>
<sequence>MTRGRKKDLTIPPSRALLQQRDYRARRAHYITSLEERCRRMEEENAQLRRELAAAKLGQDTSAVHKSSQAVEASTQLLQHLSLVSASLARFQQVVFPEIPTAETLPTSSPYPFSASPVSKSASPLHSPTVSLDGPLVTEQPAGVETNTPEFRTPDPVSDLPISTQELNKYVTSPDCCGGFLDCRDMVDEEHEIFSAKISGLRSTSSND</sequence>
<keyword evidence="1" id="KW-0175">Coiled coil</keyword>
<gene>
    <name evidence="3" type="ORF">AMATHDRAFT_141157</name>
</gene>
<accession>A0A2A9NW53</accession>
<evidence type="ECO:0000256" key="1">
    <source>
        <dbReference type="SAM" id="Coils"/>
    </source>
</evidence>
<organism evidence="3 4">
    <name type="scientific">Amanita thiersii Skay4041</name>
    <dbReference type="NCBI Taxonomy" id="703135"/>
    <lineage>
        <taxon>Eukaryota</taxon>
        <taxon>Fungi</taxon>
        <taxon>Dikarya</taxon>
        <taxon>Basidiomycota</taxon>
        <taxon>Agaricomycotina</taxon>
        <taxon>Agaricomycetes</taxon>
        <taxon>Agaricomycetidae</taxon>
        <taxon>Agaricales</taxon>
        <taxon>Pluteineae</taxon>
        <taxon>Amanitaceae</taxon>
        <taxon>Amanita</taxon>
    </lineage>
</organism>
<proteinExistence type="predicted"/>
<dbReference type="EMBL" id="KZ301982">
    <property type="protein sequence ID" value="PFH52036.1"/>
    <property type="molecule type" value="Genomic_DNA"/>
</dbReference>
<dbReference type="AlphaFoldDB" id="A0A2A9NW53"/>
<dbReference type="Gene3D" id="1.20.5.170">
    <property type="match status" value="1"/>
</dbReference>
<reference evidence="3 4" key="1">
    <citation type="submission" date="2014-02" db="EMBL/GenBank/DDBJ databases">
        <title>Transposable element dynamics among asymbiotic and ectomycorrhizal Amanita fungi.</title>
        <authorList>
            <consortium name="DOE Joint Genome Institute"/>
            <person name="Hess J."/>
            <person name="Skrede I."/>
            <person name="Wolfe B."/>
            <person name="LaButti K."/>
            <person name="Ohm R.A."/>
            <person name="Grigoriev I.V."/>
            <person name="Pringle A."/>
        </authorList>
    </citation>
    <scope>NUCLEOTIDE SEQUENCE [LARGE SCALE GENOMIC DNA]</scope>
    <source>
        <strain evidence="3 4">SKay4041</strain>
    </source>
</reference>
<evidence type="ECO:0000313" key="3">
    <source>
        <dbReference type="EMBL" id="PFH52036.1"/>
    </source>
</evidence>
<feature type="coiled-coil region" evidence="1">
    <location>
        <begin position="31"/>
        <end position="58"/>
    </location>
</feature>
<evidence type="ECO:0000313" key="4">
    <source>
        <dbReference type="Proteomes" id="UP000242287"/>
    </source>
</evidence>
<keyword evidence="4" id="KW-1185">Reference proteome</keyword>
<name>A0A2A9NW53_9AGAR</name>
<evidence type="ECO:0008006" key="5">
    <source>
        <dbReference type="Google" id="ProtNLM"/>
    </source>
</evidence>
<dbReference type="OrthoDB" id="3365874at2759"/>